<feature type="domain" description="Xylose isomerase-like TIM barrel" evidence="16">
    <location>
        <begin position="51"/>
        <end position="288"/>
    </location>
</feature>
<dbReference type="SUPFAM" id="SSF51658">
    <property type="entry name" value="Xylose isomerase-like"/>
    <property type="match status" value="1"/>
</dbReference>
<dbReference type="InterPro" id="IPR013453">
    <property type="entry name" value="XylA_actinobac"/>
</dbReference>
<dbReference type="AlphaFoldDB" id="A0A7I7U2S9"/>
<dbReference type="PANTHER" id="PTHR48408:SF1">
    <property type="entry name" value="XYLOSE ISOMERASE"/>
    <property type="match status" value="1"/>
</dbReference>
<comment type="catalytic activity">
    <reaction evidence="11 13">
        <text>alpha-D-xylose = alpha-D-xylulofuranose</text>
        <dbReference type="Rhea" id="RHEA:22816"/>
        <dbReference type="ChEBI" id="CHEBI:28518"/>
        <dbReference type="ChEBI" id="CHEBI:188998"/>
        <dbReference type="EC" id="5.3.1.5"/>
    </reaction>
</comment>
<accession>A0A7I7U2S9</accession>
<organism evidence="17 18">
    <name type="scientific">Mycolicibacterium parafortuitum</name>
    <name type="common">Mycobacterium parafortuitum</name>
    <dbReference type="NCBI Taxonomy" id="39692"/>
    <lineage>
        <taxon>Bacteria</taxon>
        <taxon>Bacillati</taxon>
        <taxon>Actinomycetota</taxon>
        <taxon>Actinomycetes</taxon>
        <taxon>Mycobacteriales</taxon>
        <taxon>Mycobacteriaceae</taxon>
        <taxon>Mycolicibacterium</taxon>
    </lineage>
</organism>
<evidence type="ECO:0000256" key="8">
    <source>
        <dbReference type="ARBA" id="ARBA00022723"/>
    </source>
</evidence>
<evidence type="ECO:0000256" key="15">
    <source>
        <dbReference type="SAM" id="MobiDB-lite"/>
    </source>
</evidence>
<feature type="compositionally biased region" description="Polar residues" evidence="15">
    <location>
        <begin position="369"/>
        <end position="383"/>
    </location>
</feature>
<dbReference type="EMBL" id="AP022598">
    <property type="protein sequence ID" value="BBY75161.1"/>
    <property type="molecule type" value="Genomic_DNA"/>
</dbReference>
<comment type="similarity">
    <text evidence="2 13">Belongs to the xylose isomerase family.</text>
</comment>
<evidence type="ECO:0000256" key="7">
    <source>
        <dbReference type="ARBA" id="ARBA00022629"/>
    </source>
</evidence>
<evidence type="ECO:0000256" key="10">
    <source>
        <dbReference type="ARBA" id="ARBA00023277"/>
    </source>
</evidence>
<evidence type="ECO:0000256" key="2">
    <source>
        <dbReference type="ARBA" id="ARBA00005765"/>
    </source>
</evidence>
<dbReference type="GO" id="GO:0042732">
    <property type="term" value="P:D-xylose metabolic process"/>
    <property type="evidence" value="ECO:0007669"/>
    <property type="project" value="UniProtKB-UniRule"/>
</dbReference>
<dbReference type="NCBIfam" id="TIGR02631">
    <property type="entry name" value="xylA_Arthro"/>
    <property type="match status" value="1"/>
</dbReference>
<evidence type="ECO:0000256" key="3">
    <source>
        <dbReference type="ARBA" id="ARBA00011881"/>
    </source>
</evidence>
<comment type="subcellular location">
    <subcellularLocation>
        <location evidence="1 14">Cytoplasm</location>
    </subcellularLocation>
</comment>
<dbReference type="InterPro" id="IPR013022">
    <property type="entry name" value="Xyl_isomerase-like_TIM-brl"/>
</dbReference>
<name>A0A7I7U2S9_MYCPF</name>
<proteinExistence type="inferred from homology"/>
<dbReference type="PRINTS" id="PR00688">
    <property type="entry name" value="XYLOSISMRASE"/>
</dbReference>
<evidence type="ECO:0000256" key="14">
    <source>
        <dbReference type="RuleBase" id="RU000610"/>
    </source>
</evidence>
<evidence type="ECO:0000256" key="1">
    <source>
        <dbReference type="ARBA" id="ARBA00004496"/>
    </source>
</evidence>
<dbReference type="Pfam" id="PF01261">
    <property type="entry name" value="AP_endonuc_2"/>
    <property type="match status" value="1"/>
</dbReference>
<evidence type="ECO:0000256" key="4">
    <source>
        <dbReference type="ARBA" id="ARBA00011958"/>
    </source>
</evidence>
<dbReference type="GO" id="GO:0009045">
    <property type="term" value="F:xylose isomerase activity"/>
    <property type="evidence" value="ECO:0007669"/>
    <property type="project" value="UniProtKB-UniRule"/>
</dbReference>
<comment type="subunit">
    <text evidence="3 14">Homotetramer.</text>
</comment>
<dbReference type="PANTHER" id="PTHR48408">
    <property type="match status" value="1"/>
</dbReference>
<dbReference type="GO" id="GO:0005737">
    <property type="term" value="C:cytoplasm"/>
    <property type="evidence" value="ECO:0007669"/>
    <property type="project" value="UniProtKB-SubCell"/>
</dbReference>
<dbReference type="Gene3D" id="3.20.20.150">
    <property type="entry name" value="Divalent-metal-dependent TIM barrel enzymes"/>
    <property type="match status" value="1"/>
</dbReference>
<keyword evidence="8 13" id="KW-0479">Metal-binding</keyword>
<dbReference type="EC" id="5.3.1.5" evidence="4 12"/>
<evidence type="ECO:0000313" key="17">
    <source>
        <dbReference type="EMBL" id="BBY75161.1"/>
    </source>
</evidence>
<feature type="region of interest" description="Disordered" evidence="15">
    <location>
        <begin position="339"/>
        <end position="394"/>
    </location>
</feature>
<dbReference type="GO" id="GO:0046872">
    <property type="term" value="F:metal ion binding"/>
    <property type="evidence" value="ECO:0007669"/>
    <property type="project" value="UniProtKB-KW"/>
</dbReference>
<dbReference type="InterPro" id="IPR001998">
    <property type="entry name" value="Xylose_isomerase"/>
</dbReference>
<gene>
    <name evidence="17" type="ORF">MPRF_20600</name>
</gene>
<evidence type="ECO:0000256" key="9">
    <source>
        <dbReference type="ARBA" id="ARBA00023235"/>
    </source>
</evidence>
<protein>
    <recommendedName>
        <fullName evidence="5 12">Xylose isomerase</fullName>
        <ecNumber evidence="4 12">5.3.1.5</ecNumber>
    </recommendedName>
</protein>
<dbReference type="InterPro" id="IPR036237">
    <property type="entry name" value="Xyl_isomerase-like_sf"/>
</dbReference>
<keyword evidence="7 13" id="KW-0859">Xylose metabolism</keyword>
<evidence type="ECO:0000313" key="18">
    <source>
        <dbReference type="Proteomes" id="UP000466554"/>
    </source>
</evidence>
<dbReference type="PROSITE" id="PS51415">
    <property type="entry name" value="XYLOSE_ISOMERASE"/>
    <property type="match status" value="1"/>
</dbReference>
<evidence type="ECO:0000256" key="12">
    <source>
        <dbReference type="NCBIfam" id="TIGR02631"/>
    </source>
</evidence>
<keyword evidence="10 13" id="KW-0119">Carbohydrate metabolism</keyword>
<evidence type="ECO:0000259" key="16">
    <source>
        <dbReference type="Pfam" id="PF01261"/>
    </source>
</evidence>
<dbReference type="Proteomes" id="UP000466554">
    <property type="component" value="Chromosome"/>
</dbReference>
<evidence type="ECO:0000256" key="6">
    <source>
        <dbReference type="ARBA" id="ARBA00022490"/>
    </source>
</evidence>
<evidence type="ECO:0000256" key="13">
    <source>
        <dbReference type="RuleBase" id="RU000609"/>
    </source>
</evidence>
<keyword evidence="6" id="KW-0963">Cytoplasm</keyword>
<reference evidence="17 18" key="1">
    <citation type="journal article" date="2019" name="Emerg. Microbes Infect.">
        <title>Comprehensive subspecies identification of 175 nontuberculous mycobacteria species based on 7547 genomic profiles.</title>
        <authorList>
            <person name="Matsumoto Y."/>
            <person name="Kinjo T."/>
            <person name="Motooka D."/>
            <person name="Nabeya D."/>
            <person name="Jung N."/>
            <person name="Uechi K."/>
            <person name="Horii T."/>
            <person name="Iida T."/>
            <person name="Fujita J."/>
            <person name="Nakamura S."/>
        </authorList>
    </citation>
    <scope>NUCLEOTIDE SEQUENCE [LARGE SCALE GENOMIC DNA]</scope>
    <source>
        <strain evidence="17 18">JCM 6367</strain>
    </source>
</reference>
<evidence type="ECO:0000256" key="11">
    <source>
        <dbReference type="ARBA" id="ARBA00033659"/>
    </source>
</evidence>
<evidence type="ECO:0000256" key="5">
    <source>
        <dbReference type="ARBA" id="ARBA00018232"/>
    </source>
</evidence>
<sequence length="394" mass="42931">MTVLDSAVSAADDLTPRPSDRFSFGLWTVGWPGVDPFGVATRPALDTVEAVERLAELGAYGLTFHDDDLFAFGSSDAQRRQAIDRLRGSLDRTGLVVPMVTTNLFTQPVFKDGGFTNNDRGVRRFALRKVLRNLDLAAELGAQTFVMWGGREGSEYDTAKDVQAALERYREALNLLCQYVIDQGIEIRFAIEPKPNEPRGDILLPTVGHALAFIETLEHPEMVGVNPETGHEQMAGLNFVHGIAQALYSRKLFHIDLNGQRGIKFDQDLVFGHGDLANAFALVDLLENGGPDGGPAYDGPATSTTSPVAPKIPAVSGRRRRPTCGCTCCCASAPPRSARIPRSGRSWPRRRWPNCASPHSATVRRMRTCSPTRRPTNSSTRARTSVVAGATSSR</sequence>
<keyword evidence="9 13" id="KW-0413">Isomerase</keyword>